<proteinExistence type="predicted"/>
<feature type="transmembrane region" description="Helical" evidence="1">
    <location>
        <begin position="220"/>
        <end position="241"/>
    </location>
</feature>
<organism evidence="2 3">
    <name type="scientific">Orchesella dallaii</name>
    <dbReference type="NCBI Taxonomy" id="48710"/>
    <lineage>
        <taxon>Eukaryota</taxon>
        <taxon>Metazoa</taxon>
        <taxon>Ecdysozoa</taxon>
        <taxon>Arthropoda</taxon>
        <taxon>Hexapoda</taxon>
        <taxon>Collembola</taxon>
        <taxon>Entomobryomorpha</taxon>
        <taxon>Entomobryoidea</taxon>
        <taxon>Orchesellidae</taxon>
        <taxon>Orchesellinae</taxon>
        <taxon>Orchesella</taxon>
    </lineage>
</organism>
<comment type="caution">
    <text evidence="2">The sequence shown here is derived from an EMBL/GenBank/DDBJ whole genome shotgun (WGS) entry which is preliminary data.</text>
</comment>
<sequence>MDAQDQLGSLNTKAHSQPYDIIRVFTTHSFQVAPEPQKSSSQDTSSSFMTVANSLIAIRQVLKMKEAQKTAGPKLFRKEVIRYFKLHLDLCSSIGSIAFCWNKETNEFESVTSKVRRFQFHVHISIAIIHNIFLIWSLMSRDMARFGIAYKMLSIYFTAGYVLCNGLRVFVWLYEKEIVKLVNANFSLEERIRVFKNKRQEDPEGVLTRLLNNAAKSQRALLVLGLVTGLSVPLLVFLILLANPCQPPFIGSIIFEYANHHCIVSSWPLHFAISIANFWMHLDMVLPMVFTMFALFFLSVSCLDDYVECMKRKLQSKCREHLGDTLFMYRRIQIMEKQLNACFRQQYFPLLLSGMTTLLIFCLYSCIRLHDKIPMPGFSYFPIVALNGIVSVLVMNTKAANVLEHSLDLVVKFRNDPTYKRKHWAKKMAWSLTPLKINFMMNFVDKSTPLIFINFSLNQVVSLLLVGSERKKDVQIEDVLS</sequence>
<evidence type="ECO:0000256" key="1">
    <source>
        <dbReference type="SAM" id="Phobius"/>
    </source>
</evidence>
<evidence type="ECO:0000313" key="2">
    <source>
        <dbReference type="EMBL" id="CAL8109670.1"/>
    </source>
</evidence>
<keyword evidence="1" id="KW-1133">Transmembrane helix</keyword>
<feature type="transmembrane region" description="Helical" evidence="1">
    <location>
        <begin position="347"/>
        <end position="367"/>
    </location>
</feature>
<evidence type="ECO:0000313" key="3">
    <source>
        <dbReference type="Proteomes" id="UP001642540"/>
    </source>
</evidence>
<dbReference type="Proteomes" id="UP001642540">
    <property type="component" value="Unassembled WGS sequence"/>
</dbReference>
<protein>
    <recommendedName>
        <fullName evidence="4">Odorant receptor</fullName>
    </recommendedName>
</protein>
<accession>A0ABP1QTK7</accession>
<reference evidence="2 3" key="1">
    <citation type="submission" date="2024-08" db="EMBL/GenBank/DDBJ databases">
        <authorList>
            <person name="Cucini C."/>
            <person name="Frati F."/>
        </authorList>
    </citation>
    <scope>NUCLEOTIDE SEQUENCE [LARGE SCALE GENOMIC DNA]</scope>
</reference>
<dbReference type="EMBL" id="CAXLJM020000041">
    <property type="protein sequence ID" value="CAL8109670.1"/>
    <property type="molecule type" value="Genomic_DNA"/>
</dbReference>
<evidence type="ECO:0008006" key="4">
    <source>
        <dbReference type="Google" id="ProtNLM"/>
    </source>
</evidence>
<feature type="transmembrane region" description="Helical" evidence="1">
    <location>
        <begin position="379"/>
        <end position="397"/>
    </location>
</feature>
<feature type="transmembrane region" description="Helical" evidence="1">
    <location>
        <begin position="286"/>
        <end position="307"/>
    </location>
</feature>
<keyword evidence="3" id="KW-1185">Reference proteome</keyword>
<keyword evidence="1" id="KW-0812">Transmembrane</keyword>
<feature type="transmembrane region" description="Helical" evidence="1">
    <location>
        <begin position="152"/>
        <end position="174"/>
    </location>
</feature>
<name>A0ABP1QTK7_9HEXA</name>
<gene>
    <name evidence="2" type="ORF">ODALV1_LOCUS13579</name>
</gene>
<feature type="transmembrane region" description="Helical" evidence="1">
    <location>
        <begin position="121"/>
        <end position="140"/>
    </location>
</feature>
<keyword evidence="1" id="KW-0472">Membrane</keyword>